<sequence length="235" mass="26374">MHMRSRFSTILAVLVILPFAGVASASSGKTSRGFVTVEFDFDNGETFKTELEDFWHRPTVATTDEPQALCNPPYLGRLEHARPLENGSKVQIFYRLEFNEYGFNRPIIELLSDAPGTQDNPTGLTKSLITVDLRADSRPEDIQKWLPDGEPVRQGQDWYMNMRWDFEPARVPQGDVLSHIGKNPGKDIETALPKWIDPKTGARTDVSITRVRVHADLRIAASYEDSASGEQLACP</sequence>
<dbReference type="EMBL" id="WIXI01000036">
    <property type="protein sequence ID" value="MQY45711.1"/>
    <property type="molecule type" value="Genomic_DNA"/>
</dbReference>
<proteinExistence type="predicted"/>
<feature type="signal peptide" evidence="1">
    <location>
        <begin position="1"/>
        <end position="25"/>
    </location>
</feature>
<protein>
    <submittedName>
        <fullName evidence="2">Uncharacterized protein</fullName>
    </submittedName>
</protein>
<keyword evidence="3" id="KW-1185">Reference proteome</keyword>
<evidence type="ECO:0000313" key="2">
    <source>
        <dbReference type="EMBL" id="MQY45711.1"/>
    </source>
</evidence>
<evidence type="ECO:0000313" key="3">
    <source>
        <dbReference type="Proteomes" id="UP000435138"/>
    </source>
</evidence>
<reference evidence="2 3" key="1">
    <citation type="submission" date="2019-11" db="EMBL/GenBank/DDBJ databases">
        <title>Genome analysis of Rhizobacterium cereale a novel genus and species isolated from maize roots in North Spain.</title>
        <authorList>
            <person name="Menendez E."/>
            <person name="Flores-Felix J.D."/>
            <person name="Ramirez-Bahena M.-H."/>
            <person name="Igual J.M."/>
            <person name="Garcia-Fraile P."/>
            <person name="Peix A."/>
            <person name="Velazquez E."/>
        </authorList>
    </citation>
    <scope>NUCLEOTIDE SEQUENCE [LARGE SCALE GENOMIC DNA]</scope>
    <source>
        <strain evidence="2 3">RZME27</strain>
    </source>
</reference>
<comment type="caution">
    <text evidence="2">The sequence shown here is derived from an EMBL/GenBank/DDBJ whole genome shotgun (WGS) entry which is preliminary data.</text>
</comment>
<keyword evidence="1" id="KW-0732">Signal</keyword>
<dbReference type="RefSeq" id="WP_153353228.1">
    <property type="nucleotide sequence ID" value="NZ_WIXI01000036.1"/>
</dbReference>
<dbReference type="Proteomes" id="UP000435138">
    <property type="component" value="Unassembled WGS sequence"/>
</dbReference>
<organism evidence="2 3">
    <name type="scientific">Endobacterium cereale</name>
    <dbReference type="NCBI Taxonomy" id="2663029"/>
    <lineage>
        <taxon>Bacteria</taxon>
        <taxon>Pseudomonadati</taxon>
        <taxon>Pseudomonadota</taxon>
        <taxon>Alphaproteobacteria</taxon>
        <taxon>Hyphomicrobiales</taxon>
        <taxon>Rhizobiaceae</taxon>
        <taxon>Endobacterium</taxon>
    </lineage>
</organism>
<gene>
    <name evidence="2" type="ORF">GAO09_06505</name>
</gene>
<evidence type="ECO:0000256" key="1">
    <source>
        <dbReference type="SAM" id="SignalP"/>
    </source>
</evidence>
<feature type="chain" id="PRO_5025571086" evidence="1">
    <location>
        <begin position="26"/>
        <end position="235"/>
    </location>
</feature>
<name>A0A6A8AA80_9HYPH</name>
<dbReference type="AlphaFoldDB" id="A0A6A8AA80"/>
<accession>A0A6A8AA80</accession>